<dbReference type="PROSITE" id="PS00018">
    <property type="entry name" value="EF_HAND_1"/>
    <property type="match status" value="2"/>
</dbReference>
<dbReference type="Pfam" id="PF13202">
    <property type="entry name" value="EF-hand_5"/>
    <property type="match status" value="4"/>
</dbReference>
<gene>
    <name evidence="5" type="ORF">OCL97_15725</name>
</gene>
<dbReference type="PANTHER" id="PTHR10827:SF98">
    <property type="entry name" value="45 KDA CALCIUM-BINDING PROTEIN"/>
    <property type="match status" value="1"/>
</dbReference>
<proteinExistence type="predicted"/>
<feature type="signal peptide" evidence="3">
    <location>
        <begin position="1"/>
        <end position="19"/>
    </location>
</feature>
<dbReference type="InterPro" id="IPR011992">
    <property type="entry name" value="EF-hand-dom_pair"/>
</dbReference>
<evidence type="ECO:0000313" key="6">
    <source>
        <dbReference type="Proteomes" id="UP001598130"/>
    </source>
</evidence>
<protein>
    <submittedName>
        <fullName evidence="5">EF-hand domain-containing protein</fullName>
    </submittedName>
</protein>
<dbReference type="Proteomes" id="UP001598130">
    <property type="component" value="Unassembled WGS sequence"/>
</dbReference>
<accession>A0ABW6CYY6</accession>
<reference evidence="5 6" key="1">
    <citation type="submission" date="2022-09" db="EMBL/GenBank/DDBJ databases">
        <title>New species of Phenylobacterium.</title>
        <authorList>
            <person name="Mieszkin S."/>
        </authorList>
    </citation>
    <scope>NUCLEOTIDE SEQUENCE [LARGE SCALE GENOMIC DNA]</scope>
    <source>
        <strain evidence="5 6">HK31-G</strain>
    </source>
</reference>
<evidence type="ECO:0000256" key="3">
    <source>
        <dbReference type="SAM" id="SignalP"/>
    </source>
</evidence>
<dbReference type="Gene3D" id="1.10.238.10">
    <property type="entry name" value="EF-hand"/>
    <property type="match status" value="2"/>
</dbReference>
<name>A0ABW6CYY6_9CAUL</name>
<keyword evidence="2" id="KW-0677">Repeat</keyword>
<evidence type="ECO:0000259" key="4">
    <source>
        <dbReference type="PROSITE" id="PS50222"/>
    </source>
</evidence>
<feature type="domain" description="EF-hand" evidence="4">
    <location>
        <begin position="103"/>
        <end position="138"/>
    </location>
</feature>
<dbReference type="PROSITE" id="PS50222">
    <property type="entry name" value="EF_HAND_2"/>
    <property type="match status" value="1"/>
</dbReference>
<evidence type="ECO:0000313" key="5">
    <source>
        <dbReference type="EMBL" id="MFD3265407.1"/>
    </source>
</evidence>
<keyword evidence="6" id="KW-1185">Reference proteome</keyword>
<organism evidence="5 6">
    <name type="scientific">Phenylobacterium ferrooxidans</name>
    <dbReference type="NCBI Taxonomy" id="2982689"/>
    <lineage>
        <taxon>Bacteria</taxon>
        <taxon>Pseudomonadati</taxon>
        <taxon>Pseudomonadota</taxon>
        <taxon>Alphaproteobacteria</taxon>
        <taxon>Caulobacterales</taxon>
        <taxon>Caulobacteraceae</taxon>
        <taxon>Phenylobacterium</taxon>
    </lineage>
</organism>
<evidence type="ECO:0000256" key="2">
    <source>
        <dbReference type="ARBA" id="ARBA00022737"/>
    </source>
</evidence>
<dbReference type="PANTHER" id="PTHR10827">
    <property type="entry name" value="RETICULOCALBIN"/>
    <property type="match status" value="1"/>
</dbReference>
<dbReference type="RefSeq" id="WP_304779003.1">
    <property type="nucleotide sequence ID" value="NZ_JAOTJD010000032.1"/>
</dbReference>
<evidence type="ECO:0000256" key="1">
    <source>
        <dbReference type="ARBA" id="ARBA00022723"/>
    </source>
</evidence>
<sequence length="139" mass="15001">MKRLLITAAFLAMASSAHAQMGRGPDLDLDKDGKVTLAEFKKVQADSMLGRLDGDKDGRITKAESKSMEALAARFGGAKAASRIAEMWSKGDANKDGALSRAELDAGSKRRFDQVDANRDGWLSKDELATMRQNRGRAG</sequence>
<dbReference type="EMBL" id="JAOTJD010000032">
    <property type="protein sequence ID" value="MFD3265407.1"/>
    <property type="molecule type" value="Genomic_DNA"/>
</dbReference>
<keyword evidence="3" id="KW-0732">Signal</keyword>
<feature type="chain" id="PRO_5047031124" evidence="3">
    <location>
        <begin position="20"/>
        <end position="139"/>
    </location>
</feature>
<dbReference type="InterPro" id="IPR002048">
    <property type="entry name" value="EF_hand_dom"/>
</dbReference>
<comment type="caution">
    <text evidence="5">The sequence shown here is derived from an EMBL/GenBank/DDBJ whole genome shotgun (WGS) entry which is preliminary data.</text>
</comment>
<dbReference type="InterPro" id="IPR018247">
    <property type="entry name" value="EF_Hand_1_Ca_BS"/>
</dbReference>
<dbReference type="SUPFAM" id="SSF47473">
    <property type="entry name" value="EF-hand"/>
    <property type="match status" value="1"/>
</dbReference>
<keyword evidence="1" id="KW-0479">Metal-binding</keyword>